<reference evidence="10" key="1">
    <citation type="journal article" date="2020" name="Stud. Mycol.">
        <title>101 Dothideomycetes genomes: a test case for predicting lifestyles and emergence of pathogens.</title>
        <authorList>
            <person name="Haridas S."/>
            <person name="Albert R."/>
            <person name="Binder M."/>
            <person name="Bloem J."/>
            <person name="Labutti K."/>
            <person name="Salamov A."/>
            <person name="Andreopoulos B."/>
            <person name="Baker S."/>
            <person name="Barry K."/>
            <person name="Bills G."/>
            <person name="Bluhm B."/>
            <person name="Cannon C."/>
            <person name="Castanera R."/>
            <person name="Culley D."/>
            <person name="Daum C."/>
            <person name="Ezra D."/>
            <person name="Gonzalez J."/>
            <person name="Henrissat B."/>
            <person name="Kuo A."/>
            <person name="Liang C."/>
            <person name="Lipzen A."/>
            <person name="Lutzoni F."/>
            <person name="Magnuson J."/>
            <person name="Mondo S."/>
            <person name="Nolan M."/>
            <person name="Ohm R."/>
            <person name="Pangilinan J."/>
            <person name="Park H.-J."/>
            <person name="Ramirez L."/>
            <person name="Alfaro M."/>
            <person name="Sun H."/>
            <person name="Tritt A."/>
            <person name="Yoshinaga Y."/>
            <person name="Zwiers L.-H."/>
            <person name="Turgeon B."/>
            <person name="Goodwin S."/>
            <person name="Spatafora J."/>
            <person name="Crous P."/>
            <person name="Grigoriev I."/>
        </authorList>
    </citation>
    <scope>NUCLEOTIDE SEQUENCE</scope>
    <source>
        <strain evidence="10">CBS 121167</strain>
    </source>
</reference>
<keyword evidence="2" id="KW-0479">Metal-binding</keyword>
<keyword evidence="6" id="KW-0539">Nucleus</keyword>
<evidence type="ECO:0000256" key="5">
    <source>
        <dbReference type="ARBA" id="ARBA00022833"/>
    </source>
</evidence>
<evidence type="ECO:0000313" key="11">
    <source>
        <dbReference type="Proteomes" id="UP000799438"/>
    </source>
</evidence>
<evidence type="ECO:0000256" key="3">
    <source>
        <dbReference type="ARBA" id="ARBA00022737"/>
    </source>
</evidence>
<dbReference type="GO" id="GO:0071036">
    <property type="term" value="P:nuclear polyadenylation-dependent snoRNA catabolic process"/>
    <property type="evidence" value="ECO:0007669"/>
    <property type="project" value="TreeGrafter"/>
</dbReference>
<feature type="compositionally biased region" description="Gly residues" evidence="8">
    <location>
        <begin position="685"/>
        <end position="696"/>
    </location>
</feature>
<dbReference type="SMART" id="SM00343">
    <property type="entry name" value="ZnF_C2HC"/>
    <property type="match status" value="4"/>
</dbReference>
<feature type="domain" description="CCHC-type" evidence="9">
    <location>
        <begin position="521"/>
        <end position="537"/>
    </location>
</feature>
<dbReference type="Gene3D" id="4.10.60.10">
    <property type="entry name" value="Zinc finger, CCHC-type"/>
    <property type="match status" value="1"/>
</dbReference>
<organism evidence="10 11">
    <name type="scientific">Aplosporella prunicola CBS 121167</name>
    <dbReference type="NCBI Taxonomy" id="1176127"/>
    <lineage>
        <taxon>Eukaryota</taxon>
        <taxon>Fungi</taxon>
        <taxon>Dikarya</taxon>
        <taxon>Ascomycota</taxon>
        <taxon>Pezizomycotina</taxon>
        <taxon>Dothideomycetes</taxon>
        <taxon>Dothideomycetes incertae sedis</taxon>
        <taxon>Botryosphaeriales</taxon>
        <taxon>Aplosporellaceae</taxon>
        <taxon>Aplosporella</taxon>
    </lineage>
</organism>
<feature type="compositionally biased region" description="Acidic residues" evidence="8">
    <location>
        <begin position="1"/>
        <end position="12"/>
    </location>
</feature>
<dbReference type="InterPro" id="IPR051644">
    <property type="entry name" value="TRAMP_AT-DNA-binding"/>
</dbReference>
<evidence type="ECO:0000256" key="6">
    <source>
        <dbReference type="ARBA" id="ARBA00023242"/>
    </source>
</evidence>
<accession>A0A6A6B3U3</accession>
<dbReference type="AlphaFoldDB" id="A0A6A6B3U3"/>
<evidence type="ECO:0000259" key="9">
    <source>
        <dbReference type="PROSITE" id="PS50158"/>
    </source>
</evidence>
<dbReference type="PANTHER" id="PTHR46543:SF1">
    <property type="entry name" value="ZINC FINGER CCHC DOMAIN-CONTAINING PROTEIN 7"/>
    <property type="match status" value="1"/>
</dbReference>
<keyword evidence="11" id="KW-1185">Reference proteome</keyword>
<sequence>MQRAQEEEEEDDSRTATVGRKRPRDQGAAPSPRSSPAASQQRLGSESPPSEPRDTPSPNSHLLRPDRSPDPHPDAFPHMADGKQAHAKAAELSGAQASLEEASQPAADKPRRQSLSANDDFIAFGDIGEEGEGEASTDGSGDRNGDANAAAAALGNSKRKKKRNRNKDKDKDKPKTISLSATQKTKILGYEKDLAEEFLQTELDTLWSEAQNKPKDCHVALVRMQIPQRAGKKGTHNLVPKDQLRKSFYNWAGTHVHTDLVGLFEDQAGEGSPEINMLLLFKSPEGASEVHQKIASSPPVFTITEDGSTKNIDIAVSVSGEDAARELMYKGDSSGRIAVRAFASGKADVVQSLILNGSLKIGDYPGLQNERKRKKINDIKEPKNATAQGSAESSAASEGQQQGASGAQTPASALSGTAASTSGAQNGEQASADEVIDLTGGEEGELLGQAGQMLRTQMADLSSEERELQTRYFGALKDSDSVHCLTCGLLEHMSEVCPSRICKHCRAVDVHTSGACPTMSKCTKCRERGHQKKNCPSKLARSSADGFVCDLCKEKGHIEEECALLWRTFIPEKVPNIHKVAMLTVTCYQCASDRHWGDDCPMRPRRAYFNTDTFSAKQANKYLIDPQAAAQERNAGGISIKGRAENNVINLDSDDEDDADMANFYGRKAPAHGPVRGSIRINASGGRGGNGGGNGAARGRPSGNNAPPMGRYETRRPRSRSRSPMPHGGGGGYGYRQRDDGGGPKSKQSGRGWQPPLPNEPLPPMPGGRRGGGGGGRGRGGGRGGNGGGRGGRGRGRGR</sequence>
<proteinExistence type="predicted"/>
<dbReference type="GO" id="GO:0003723">
    <property type="term" value="F:RNA binding"/>
    <property type="evidence" value="ECO:0007669"/>
    <property type="project" value="TreeGrafter"/>
</dbReference>
<dbReference type="PANTHER" id="PTHR46543">
    <property type="entry name" value="ZINC FINGER CCHC DOMAIN-CONTAINING PROTEIN 7"/>
    <property type="match status" value="1"/>
</dbReference>
<dbReference type="PROSITE" id="PS50158">
    <property type="entry name" value="ZF_CCHC"/>
    <property type="match status" value="1"/>
</dbReference>
<dbReference type="SUPFAM" id="SSF57756">
    <property type="entry name" value="Retrovirus zinc finger-like domains"/>
    <property type="match status" value="1"/>
</dbReference>
<dbReference type="GO" id="GO:0008270">
    <property type="term" value="F:zinc ion binding"/>
    <property type="evidence" value="ECO:0007669"/>
    <property type="project" value="UniProtKB-KW"/>
</dbReference>
<dbReference type="GO" id="GO:0071039">
    <property type="term" value="P:nuclear polyadenylation-dependent CUT catabolic process"/>
    <property type="evidence" value="ECO:0007669"/>
    <property type="project" value="TreeGrafter"/>
</dbReference>
<feature type="region of interest" description="Disordered" evidence="8">
    <location>
        <begin position="1"/>
        <end position="178"/>
    </location>
</feature>
<feature type="region of interest" description="Disordered" evidence="8">
    <location>
        <begin position="664"/>
        <end position="799"/>
    </location>
</feature>
<feature type="compositionally biased region" description="Basic residues" evidence="8">
    <location>
        <begin position="157"/>
        <end position="166"/>
    </location>
</feature>
<dbReference type="EMBL" id="ML995496">
    <property type="protein sequence ID" value="KAF2138486.1"/>
    <property type="molecule type" value="Genomic_DNA"/>
</dbReference>
<keyword evidence="3" id="KW-0677">Repeat</keyword>
<dbReference type="GO" id="GO:0071038">
    <property type="term" value="P:TRAMP-dependent tRNA surveillance pathway"/>
    <property type="evidence" value="ECO:0007669"/>
    <property type="project" value="TreeGrafter"/>
</dbReference>
<dbReference type="OrthoDB" id="7608935at2759"/>
<feature type="compositionally biased region" description="Low complexity" evidence="8">
    <location>
        <begin position="146"/>
        <end position="156"/>
    </location>
</feature>
<dbReference type="RefSeq" id="XP_033394199.1">
    <property type="nucleotide sequence ID" value="XM_033542395.1"/>
</dbReference>
<feature type="compositionally biased region" description="Gly residues" evidence="8">
    <location>
        <begin position="768"/>
        <end position="791"/>
    </location>
</feature>
<evidence type="ECO:0000256" key="8">
    <source>
        <dbReference type="SAM" id="MobiDB-lite"/>
    </source>
</evidence>
<dbReference type="GO" id="GO:0071031">
    <property type="term" value="P:nuclear mRNA surveillance of mRNA 3'-end processing"/>
    <property type="evidence" value="ECO:0007669"/>
    <property type="project" value="TreeGrafter"/>
</dbReference>
<feature type="compositionally biased region" description="Pro residues" evidence="8">
    <location>
        <begin position="755"/>
        <end position="766"/>
    </location>
</feature>
<feature type="compositionally biased region" description="Low complexity" evidence="8">
    <location>
        <begin position="28"/>
        <end position="42"/>
    </location>
</feature>
<dbReference type="GO" id="GO:0071035">
    <property type="term" value="P:nuclear polyadenylation-dependent rRNA catabolic process"/>
    <property type="evidence" value="ECO:0007669"/>
    <property type="project" value="TreeGrafter"/>
</dbReference>
<comment type="subcellular location">
    <subcellularLocation>
        <location evidence="1">Nucleus</location>
    </subcellularLocation>
</comment>
<keyword evidence="4 7" id="KW-0863">Zinc-finger</keyword>
<name>A0A6A6B3U3_9PEZI</name>
<gene>
    <name evidence="10" type="ORF">K452DRAFT_301023</name>
</gene>
<dbReference type="InterPro" id="IPR001878">
    <property type="entry name" value="Znf_CCHC"/>
</dbReference>
<dbReference type="GO" id="GO:0031499">
    <property type="term" value="C:TRAMP complex"/>
    <property type="evidence" value="ECO:0007669"/>
    <property type="project" value="TreeGrafter"/>
</dbReference>
<feature type="region of interest" description="Disordered" evidence="8">
    <location>
        <begin position="375"/>
        <end position="430"/>
    </location>
</feature>
<evidence type="ECO:0000256" key="1">
    <source>
        <dbReference type="ARBA" id="ARBA00004123"/>
    </source>
</evidence>
<dbReference type="GeneID" id="54299892"/>
<evidence type="ECO:0000313" key="10">
    <source>
        <dbReference type="EMBL" id="KAF2138486.1"/>
    </source>
</evidence>
<feature type="compositionally biased region" description="Low complexity" evidence="8">
    <location>
        <begin position="385"/>
        <end position="424"/>
    </location>
</feature>
<protein>
    <recommendedName>
        <fullName evidence="9">CCHC-type domain-containing protein</fullName>
    </recommendedName>
</protein>
<evidence type="ECO:0000256" key="2">
    <source>
        <dbReference type="ARBA" id="ARBA00022723"/>
    </source>
</evidence>
<dbReference type="Proteomes" id="UP000799438">
    <property type="component" value="Unassembled WGS sequence"/>
</dbReference>
<evidence type="ECO:0000256" key="4">
    <source>
        <dbReference type="ARBA" id="ARBA00022771"/>
    </source>
</evidence>
<feature type="compositionally biased region" description="Basic and acidic residues" evidence="8">
    <location>
        <begin position="63"/>
        <end position="84"/>
    </location>
</feature>
<evidence type="ECO:0000256" key="7">
    <source>
        <dbReference type="PROSITE-ProRule" id="PRU00047"/>
    </source>
</evidence>
<dbReference type="GO" id="GO:0071037">
    <property type="term" value="P:nuclear polyadenylation-dependent snRNA catabolic process"/>
    <property type="evidence" value="ECO:0007669"/>
    <property type="project" value="TreeGrafter"/>
</dbReference>
<keyword evidence="5" id="KW-0862">Zinc</keyword>
<dbReference type="InterPro" id="IPR036875">
    <property type="entry name" value="Znf_CCHC_sf"/>
</dbReference>
<feature type="compositionally biased region" description="Low complexity" evidence="8">
    <location>
        <begin position="697"/>
        <end position="706"/>
    </location>
</feature>